<reference evidence="2 3" key="1">
    <citation type="journal article" date="2014" name="Agronomy (Basel)">
        <title>A Draft Genome Sequence for Ensete ventricosum, the Drought-Tolerant Tree Against Hunger.</title>
        <authorList>
            <person name="Harrison J."/>
            <person name="Moore K.A."/>
            <person name="Paszkiewicz K."/>
            <person name="Jones T."/>
            <person name="Grant M."/>
            <person name="Ambacheew D."/>
            <person name="Muzemil S."/>
            <person name="Studholme D.J."/>
        </authorList>
    </citation>
    <scope>NUCLEOTIDE SEQUENCE [LARGE SCALE GENOMIC DNA]</scope>
</reference>
<dbReference type="EMBL" id="AMZH03002243">
    <property type="protein sequence ID" value="RRT76260.1"/>
    <property type="molecule type" value="Genomic_DNA"/>
</dbReference>
<accession>A0A427AJ88</accession>
<protein>
    <submittedName>
        <fullName evidence="2">Uncharacterized protein</fullName>
    </submittedName>
</protein>
<feature type="region of interest" description="Disordered" evidence="1">
    <location>
        <begin position="1"/>
        <end position="39"/>
    </location>
</feature>
<evidence type="ECO:0000313" key="2">
    <source>
        <dbReference type="EMBL" id="RRT76260.1"/>
    </source>
</evidence>
<evidence type="ECO:0000313" key="3">
    <source>
        <dbReference type="Proteomes" id="UP000287651"/>
    </source>
</evidence>
<name>A0A427AJ88_ENSVE</name>
<proteinExistence type="predicted"/>
<dbReference type="Proteomes" id="UP000287651">
    <property type="component" value="Unassembled WGS sequence"/>
</dbReference>
<evidence type="ECO:0000256" key="1">
    <source>
        <dbReference type="SAM" id="MobiDB-lite"/>
    </source>
</evidence>
<organism evidence="2 3">
    <name type="scientific">Ensete ventricosum</name>
    <name type="common">Abyssinian banana</name>
    <name type="synonym">Musa ensete</name>
    <dbReference type="NCBI Taxonomy" id="4639"/>
    <lineage>
        <taxon>Eukaryota</taxon>
        <taxon>Viridiplantae</taxon>
        <taxon>Streptophyta</taxon>
        <taxon>Embryophyta</taxon>
        <taxon>Tracheophyta</taxon>
        <taxon>Spermatophyta</taxon>
        <taxon>Magnoliopsida</taxon>
        <taxon>Liliopsida</taxon>
        <taxon>Zingiberales</taxon>
        <taxon>Musaceae</taxon>
        <taxon>Ensete</taxon>
    </lineage>
</organism>
<feature type="compositionally biased region" description="Acidic residues" evidence="1">
    <location>
        <begin position="1"/>
        <end position="17"/>
    </location>
</feature>
<dbReference type="AlphaFoldDB" id="A0A427AJ88"/>
<sequence>MIEPIEEFKEEDIESEEENKKEEPQSANCTTHALAGHAKPQAIKVEESLKQQPVTILIETRSTNNFINKKVAA</sequence>
<gene>
    <name evidence="2" type="ORF">B296_00005553</name>
</gene>
<comment type="caution">
    <text evidence="2">The sequence shown here is derived from an EMBL/GenBank/DDBJ whole genome shotgun (WGS) entry which is preliminary data.</text>
</comment>